<dbReference type="HOGENOM" id="CLU_800369_0_0_1"/>
<organism evidence="2 3">
    <name type="scientific">Leishmania major</name>
    <dbReference type="NCBI Taxonomy" id="5664"/>
    <lineage>
        <taxon>Eukaryota</taxon>
        <taxon>Discoba</taxon>
        <taxon>Euglenozoa</taxon>
        <taxon>Kinetoplastea</taxon>
        <taxon>Metakinetoplastina</taxon>
        <taxon>Trypanosomatida</taxon>
        <taxon>Trypanosomatidae</taxon>
        <taxon>Leishmaniinae</taxon>
        <taxon>Leishmania</taxon>
    </lineage>
</organism>
<feature type="region of interest" description="Disordered" evidence="1">
    <location>
        <begin position="306"/>
        <end position="328"/>
    </location>
</feature>
<protein>
    <recommendedName>
        <fullName evidence="4">C2 domain-containing protein</fullName>
    </recommendedName>
</protein>
<proteinExistence type="predicted"/>
<dbReference type="RefSeq" id="XP_001682900.1">
    <property type="nucleotide sequence ID" value="XM_001682848.1"/>
</dbReference>
<keyword evidence="3" id="KW-1185">Reference proteome</keyword>
<name>Q4QCP8_LEIMA</name>
<sequence length="347" mass="38196">MWVGGCALLHIGEHMQAQALHFRSYTPLLLLLLRLRLGNQHAHTRRCRKLLCVCVYVCVCVCLSVRLPLSLSLSLSSSPSAVLFGVSAVVRQSPFPLIYAPLFVTMPVVDVSVLCATEITGVSLRYSFCVYVRLQGQAIRTKSSSADHVGEVRFGERFRFQYDYDTRRPSRNRLFVELWTKRLFSQSCVSVAWIEMGEQRFVRGEQTRMNVRGAFEGKRATLSIAITPLDFGESRCVVQQQMPVLYGVPVEGIPLASPNPYTSAAYVPNACATAQDSTACENREVPTQPPQPQACVGASLPPPLYPSLSQGMQHQPSGGGQCCGTVSTPSQIAERDHSVDCGKPKQL</sequence>
<dbReference type="KEGG" id="lma:LMJF_20_1460"/>
<dbReference type="GeneID" id="5651501"/>
<dbReference type="VEuPathDB" id="TriTrypDB:LmjF.20.1460"/>
<dbReference type="Proteomes" id="UP000000542">
    <property type="component" value="Chromosome 20"/>
</dbReference>
<evidence type="ECO:0000313" key="3">
    <source>
        <dbReference type="Proteomes" id="UP000000542"/>
    </source>
</evidence>
<dbReference type="AlphaFoldDB" id="Q4QCP8"/>
<evidence type="ECO:0000256" key="1">
    <source>
        <dbReference type="SAM" id="MobiDB-lite"/>
    </source>
</evidence>
<evidence type="ECO:0000313" key="2">
    <source>
        <dbReference type="EMBL" id="CAJ04391.1"/>
    </source>
</evidence>
<accession>Q4QCP8</accession>
<dbReference type="VEuPathDB" id="TriTrypDB:LMJFC_200022200"/>
<reference evidence="2 3" key="1">
    <citation type="journal article" date="2005" name="Science">
        <title>The genome of the kinetoplastid parasite, Leishmania major.</title>
        <authorList>
            <person name="Ivens A.C."/>
            <person name="Peacock C.S."/>
            <person name="Worthey E.A."/>
            <person name="Murphy L."/>
            <person name="Aggarwal G."/>
            <person name="Berriman M."/>
            <person name="Sisk E."/>
            <person name="Rajandream M.A."/>
            <person name="Adlem E."/>
            <person name="Aert R."/>
            <person name="Anupama A."/>
            <person name="Apostolou Z."/>
            <person name="Attipoe P."/>
            <person name="Bason N."/>
            <person name="Bauser C."/>
            <person name="Beck A."/>
            <person name="Beverley S.M."/>
            <person name="Bianchettin G."/>
            <person name="Borzym K."/>
            <person name="Bothe G."/>
            <person name="Bruschi C.V."/>
            <person name="Collins M."/>
            <person name="Cadag E."/>
            <person name="Ciarloni L."/>
            <person name="Clayton C."/>
            <person name="Coulson R.M."/>
            <person name="Cronin A."/>
            <person name="Cruz A.K."/>
            <person name="Davies R.M."/>
            <person name="De Gaudenzi J."/>
            <person name="Dobson D.E."/>
            <person name="Duesterhoeft A."/>
            <person name="Fazelina G."/>
            <person name="Fosker N."/>
            <person name="Frasch A.C."/>
            <person name="Fraser A."/>
            <person name="Fuchs M."/>
            <person name="Gabel C."/>
            <person name="Goble A."/>
            <person name="Goffeau A."/>
            <person name="Harris D."/>
            <person name="Hertz-Fowler C."/>
            <person name="Hilbert H."/>
            <person name="Horn D."/>
            <person name="Huang Y."/>
            <person name="Klages S."/>
            <person name="Knights A."/>
            <person name="Kube M."/>
            <person name="Larke N."/>
            <person name="Litvin L."/>
            <person name="Lord A."/>
            <person name="Louie T."/>
            <person name="Marra M."/>
            <person name="Masuy D."/>
            <person name="Matthews K."/>
            <person name="Michaeli S."/>
            <person name="Mottram J.C."/>
            <person name="Muller-Auer S."/>
            <person name="Munden H."/>
            <person name="Nelson S."/>
            <person name="Norbertczak H."/>
            <person name="Oliver K."/>
            <person name="O'neil S."/>
            <person name="Pentony M."/>
            <person name="Pohl T.M."/>
            <person name="Price C."/>
            <person name="Purnelle B."/>
            <person name="Quail M.A."/>
            <person name="Rabbinowitsch E."/>
            <person name="Reinhardt R."/>
            <person name="Rieger M."/>
            <person name="Rinta J."/>
            <person name="Robben J."/>
            <person name="Robertson L."/>
            <person name="Ruiz J.C."/>
            <person name="Rutter S."/>
            <person name="Saunders D."/>
            <person name="Schafer M."/>
            <person name="Schein J."/>
            <person name="Schwartz D.C."/>
            <person name="Seeger K."/>
            <person name="Seyler A."/>
            <person name="Sharp S."/>
            <person name="Shin H."/>
            <person name="Sivam D."/>
            <person name="Squares R."/>
            <person name="Squares S."/>
            <person name="Tosato V."/>
            <person name="Vogt C."/>
            <person name="Volckaert G."/>
            <person name="Wambutt R."/>
            <person name="Warren T."/>
            <person name="Wedler H."/>
            <person name="Woodward J."/>
            <person name="Zhou S."/>
            <person name="Zimmermann W."/>
            <person name="Smith D.F."/>
            <person name="Blackwell J.M."/>
            <person name="Stuart K.D."/>
            <person name="Barrell B."/>
            <person name="Myler P.J."/>
        </authorList>
    </citation>
    <scope>NUCLEOTIDE SEQUENCE [LARGE SCALE GENOMIC DNA]</scope>
    <source>
        <strain evidence="3">MHOM/IL/81/Friedlin</strain>
    </source>
</reference>
<gene>
    <name evidence="2" type="ORF">LMJF_20_1460</name>
</gene>
<dbReference type="eggNOG" id="ENOG502SKD4">
    <property type="taxonomic scope" value="Eukaryota"/>
</dbReference>
<dbReference type="EMBL" id="FR796416">
    <property type="protein sequence ID" value="CAJ04391.1"/>
    <property type="molecule type" value="Genomic_DNA"/>
</dbReference>
<dbReference type="InParanoid" id="Q4QCP8"/>
<dbReference type="VEuPathDB" id="TriTrypDB:LMJLV39_200021200"/>
<evidence type="ECO:0008006" key="4">
    <source>
        <dbReference type="Google" id="ProtNLM"/>
    </source>
</evidence>
<reference evidence="2 3" key="2">
    <citation type="journal article" date="2011" name="Genome Res.">
        <title>Chromosome and gene copy number variation allow major structural change between species and strains of Leishmania.</title>
        <authorList>
            <person name="Rogers M.B."/>
            <person name="Hilley J.D."/>
            <person name="Dickens N.J."/>
            <person name="Wilkes J."/>
            <person name="Bates P.A."/>
            <person name="Depledge D.P."/>
            <person name="Harris D."/>
            <person name="Her Y."/>
            <person name="Herzyk P."/>
            <person name="Imamura H."/>
            <person name="Otto T.D."/>
            <person name="Sanders M."/>
            <person name="Seeger K."/>
            <person name="Dujardin J.C."/>
            <person name="Berriman M."/>
            <person name="Smith D.F."/>
            <person name="Hertz-Fowler C."/>
            <person name="Mottram J.C."/>
        </authorList>
    </citation>
    <scope>NUCLEOTIDE SEQUENCE [LARGE SCALE GENOMIC DNA]</scope>
    <source>
        <strain evidence="3">MHOM/IL/81/Friedlin</strain>
    </source>
</reference>
<dbReference type="VEuPathDB" id="TriTrypDB:LMJSD75_200021200"/>